<dbReference type="GO" id="GO:0019379">
    <property type="term" value="P:sulfate assimilation, phosphoadenylyl sulfate reduction by phosphoadenylyl-sulfate reductase (thioredoxin)"/>
    <property type="evidence" value="ECO:0007669"/>
    <property type="project" value="TreeGrafter"/>
</dbReference>
<organism evidence="8 9">
    <name type="scientific">Parapedobacter koreensis</name>
    <dbReference type="NCBI Taxonomy" id="332977"/>
    <lineage>
        <taxon>Bacteria</taxon>
        <taxon>Pseudomonadati</taxon>
        <taxon>Bacteroidota</taxon>
        <taxon>Sphingobacteriia</taxon>
        <taxon>Sphingobacteriales</taxon>
        <taxon>Sphingobacteriaceae</taxon>
        <taxon>Parapedobacter</taxon>
    </lineage>
</organism>
<keyword evidence="4 6" id="KW-0547">Nucleotide-binding</keyword>
<dbReference type="Proteomes" id="UP000198916">
    <property type="component" value="Unassembled WGS sequence"/>
</dbReference>
<comment type="function">
    <text evidence="6">Catalyzes the synthesis of activated sulfate.</text>
</comment>
<comment type="similarity">
    <text evidence="6">Belongs to the APS kinase family.</text>
</comment>
<keyword evidence="6 8" id="KW-0418">Kinase</keyword>
<protein>
    <recommendedName>
        <fullName evidence="2 6">Adenylyl-sulfate kinase</fullName>
        <ecNumber evidence="2 6">2.7.1.25</ecNumber>
    </recommendedName>
</protein>
<proteinExistence type="inferred from homology"/>
<keyword evidence="5 6" id="KW-0067">ATP-binding</keyword>
<evidence type="ECO:0000256" key="4">
    <source>
        <dbReference type="ARBA" id="ARBA00022741"/>
    </source>
</evidence>
<evidence type="ECO:0000256" key="2">
    <source>
        <dbReference type="ARBA" id="ARBA00012121"/>
    </source>
</evidence>
<sequence>MIKKRVIWLFGLSGAGKTTLSHLLAEKLENLGLNVVLLDGDDLRAGLNADLGFSNADRAENIRRASHIASLLVKRDIVCIGSFITPLNDHRQLISQIVGDELLLVYLDCPTSECERRDVKGLYRQARNNAIADFTGISAAFELPNAAVLSINTQHHTPEECVDMLLRELTG</sequence>
<evidence type="ECO:0000256" key="1">
    <source>
        <dbReference type="ARBA" id="ARBA00001823"/>
    </source>
</evidence>
<dbReference type="GO" id="GO:0070814">
    <property type="term" value="P:hydrogen sulfide biosynthetic process"/>
    <property type="evidence" value="ECO:0007669"/>
    <property type="project" value="UniProtKB-UniPathway"/>
</dbReference>
<keyword evidence="3 6" id="KW-0808">Transferase</keyword>
<dbReference type="InterPro" id="IPR002891">
    <property type="entry name" value="APS"/>
</dbReference>
<evidence type="ECO:0000256" key="6">
    <source>
        <dbReference type="RuleBase" id="RU004347"/>
    </source>
</evidence>
<dbReference type="EMBL" id="FNZR01000008">
    <property type="protein sequence ID" value="SEL67779.1"/>
    <property type="molecule type" value="Genomic_DNA"/>
</dbReference>
<feature type="domain" description="APS kinase" evidence="7">
    <location>
        <begin position="5"/>
        <end position="151"/>
    </location>
</feature>
<dbReference type="Gene3D" id="3.40.50.300">
    <property type="entry name" value="P-loop containing nucleotide triphosphate hydrolases"/>
    <property type="match status" value="1"/>
</dbReference>
<accession>A0A1H7S673</accession>
<dbReference type="NCBIfam" id="NF003013">
    <property type="entry name" value="PRK03846.1"/>
    <property type="match status" value="1"/>
</dbReference>
<comment type="catalytic activity">
    <reaction evidence="1 6">
        <text>adenosine 5'-phosphosulfate + ATP = 3'-phosphoadenylyl sulfate + ADP + H(+)</text>
        <dbReference type="Rhea" id="RHEA:24152"/>
        <dbReference type="ChEBI" id="CHEBI:15378"/>
        <dbReference type="ChEBI" id="CHEBI:30616"/>
        <dbReference type="ChEBI" id="CHEBI:58243"/>
        <dbReference type="ChEBI" id="CHEBI:58339"/>
        <dbReference type="ChEBI" id="CHEBI:456216"/>
        <dbReference type="EC" id="2.7.1.25"/>
    </reaction>
</comment>
<dbReference type="SUPFAM" id="SSF52540">
    <property type="entry name" value="P-loop containing nucleoside triphosphate hydrolases"/>
    <property type="match status" value="1"/>
</dbReference>
<dbReference type="GO" id="GO:0004020">
    <property type="term" value="F:adenylylsulfate kinase activity"/>
    <property type="evidence" value="ECO:0007669"/>
    <property type="project" value="UniProtKB-EC"/>
</dbReference>
<name>A0A1H7S673_9SPHI</name>
<dbReference type="Pfam" id="PF01583">
    <property type="entry name" value="APS_kinase"/>
    <property type="match status" value="1"/>
</dbReference>
<dbReference type="InterPro" id="IPR050512">
    <property type="entry name" value="Sulf_AdTrans/APS_kinase"/>
</dbReference>
<evidence type="ECO:0000259" key="7">
    <source>
        <dbReference type="Pfam" id="PF01583"/>
    </source>
</evidence>
<dbReference type="GO" id="GO:0005737">
    <property type="term" value="C:cytoplasm"/>
    <property type="evidence" value="ECO:0007669"/>
    <property type="project" value="TreeGrafter"/>
</dbReference>
<dbReference type="GO" id="GO:0004781">
    <property type="term" value="F:sulfate adenylyltransferase (ATP) activity"/>
    <property type="evidence" value="ECO:0007669"/>
    <property type="project" value="TreeGrafter"/>
</dbReference>
<reference evidence="9" key="1">
    <citation type="submission" date="2016-10" db="EMBL/GenBank/DDBJ databases">
        <authorList>
            <person name="Varghese N."/>
            <person name="Submissions S."/>
        </authorList>
    </citation>
    <scope>NUCLEOTIDE SEQUENCE [LARGE SCALE GENOMIC DNA]</scope>
    <source>
        <strain evidence="9">Jip14</strain>
    </source>
</reference>
<dbReference type="STRING" id="332977.SAMN05421740_10895"/>
<comment type="pathway">
    <text evidence="6">Sulfur metabolism; hydrogen sulfide biosynthesis; sulfite from sulfate: step 2/3.</text>
</comment>
<dbReference type="GO" id="GO:0010134">
    <property type="term" value="P:sulfate assimilation via adenylyl sulfate reduction"/>
    <property type="evidence" value="ECO:0007669"/>
    <property type="project" value="TreeGrafter"/>
</dbReference>
<evidence type="ECO:0000256" key="3">
    <source>
        <dbReference type="ARBA" id="ARBA00022679"/>
    </source>
</evidence>
<keyword evidence="9" id="KW-1185">Reference proteome</keyword>
<dbReference type="PANTHER" id="PTHR42700:SF1">
    <property type="entry name" value="SULFATE ADENYLYLTRANSFERASE"/>
    <property type="match status" value="1"/>
</dbReference>
<dbReference type="OrthoDB" id="9804504at2"/>
<dbReference type="InterPro" id="IPR059117">
    <property type="entry name" value="APS_kinase_dom"/>
</dbReference>
<gene>
    <name evidence="8" type="ORF">SAMN05421740_10895</name>
</gene>
<dbReference type="CDD" id="cd02027">
    <property type="entry name" value="APSK"/>
    <property type="match status" value="1"/>
</dbReference>
<evidence type="ECO:0000256" key="5">
    <source>
        <dbReference type="ARBA" id="ARBA00022840"/>
    </source>
</evidence>
<dbReference type="AlphaFoldDB" id="A0A1H7S673"/>
<dbReference type="UniPathway" id="UPA00140">
    <property type="reaction ID" value="UER00205"/>
</dbReference>
<dbReference type="RefSeq" id="WP_090607491.1">
    <property type="nucleotide sequence ID" value="NZ_FNZR01000008.1"/>
</dbReference>
<dbReference type="PANTHER" id="PTHR42700">
    <property type="entry name" value="SULFATE ADENYLYLTRANSFERASE"/>
    <property type="match status" value="1"/>
</dbReference>
<evidence type="ECO:0000313" key="8">
    <source>
        <dbReference type="EMBL" id="SEL67779.1"/>
    </source>
</evidence>
<dbReference type="EC" id="2.7.1.25" evidence="2 6"/>
<evidence type="ECO:0000313" key="9">
    <source>
        <dbReference type="Proteomes" id="UP000198916"/>
    </source>
</evidence>
<dbReference type="NCBIfam" id="TIGR00455">
    <property type="entry name" value="apsK"/>
    <property type="match status" value="1"/>
</dbReference>
<dbReference type="GO" id="GO:0005524">
    <property type="term" value="F:ATP binding"/>
    <property type="evidence" value="ECO:0007669"/>
    <property type="project" value="UniProtKB-KW"/>
</dbReference>
<dbReference type="InterPro" id="IPR027417">
    <property type="entry name" value="P-loop_NTPase"/>
</dbReference>